<gene>
    <name evidence="8" type="ORF">OCBIM_22005487mg</name>
</gene>
<dbReference type="InterPro" id="IPR036345">
    <property type="entry name" value="ExoRNase_PH_dom2_sf"/>
</dbReference>
<evidence type="ECO:0000313" key="8">
    <source>
        <dbReference type="EMBL" id="KOF69221.1"/>
    </source>
</evidence>
<dbReference type="InterPro" id="IPR050080">
    <property type="entry name" value="RNase_PH"/>
</dbReference>
<feature type="domain" description="Exoribonuclease phosphorolytic" evidence="6">
    <location>
        <begin position="9"/>
        <end position="128"/>
    </location>
</feature>
<accession>A0A0L8FWW3</accession>
<dbReference type="EMBL" id="KQ425619">
    <property type="protein sequence ID" value="KOF69221.1"/>
    <property type="molecule type" value="Genomic_DNA"/>
</dbReference>
<dbReference type="InterPro" id="IPR020568">
    <property type="entry name" value="Ribosomal_Su5_D2-typ_SF"/>
</dbReference>
<dbReference type="Gene3D" id="3.30.230.70">
    <property type="entry name" value="GHMP Kinase, N-terminal domain"/>
    <property type="match status" value="1"/>
</dbReference>
<dbReference type="InterPro" id="IPR015847">
    <property type="entry name" value="ExoRNase_PH_dom2"/>
</dbReference>
<dbReference type="GO" id="GO:0003723">
    <property type="term" value="F:RNA binding"/>
    <property type="evidence" value="ECO:0007669"/>
    <property type="project" value="TreeGrafter"/>
</dbReference>
<dbReference type="Pfam" id="PF03725">
    <property type="entry name" value="RNase_PH_C"/>
    <property type="match status" value="1"/>
</dbReference>
<dbReference type="CDD" id="cd11372">
    <property type="entry name" value="RNase_PH_RRP46"/>
    <property type="match status" value="1"/>
</dbReference>
<evidence type="ECO:0000256" key="4">
    <source>
        <dbReference type="ARBA" id="ARBA00022835"/>
    </source>
</evidence>
<comment type="subcellular location">
    <subcellularLocation>
        <location evidence="1">Nucleus</location>
    </subcellularLocation>
</comment>
<dbReference type="GO" id="GO:0005730">
    <property type="term" value="C:nucleolus"/>
    <property type="evidence" value="ECO:0007669"/>
    <property type="project" value="TreeGrafter"/>
</dbReference>
<dbReference type="InterPro" id="IPR001247">
    <property type="entry name" value="ExoRNase_PH_dom1"/>
</dbReference>
<dbReference type="OrthoDB" id="27298at2759"/>
<dbReference type="SUPFAM" id="SSF55666">
    <property type="entry name" value="Ribonuclease PH domain 2-like"/>
    <property type="match status" value="1"/>
</dbReference>
<dbReference type="KEGG" id="obi:106880623"/>
<dbReference type="PANTHER" id="PTHR11953">
    <property type="entry name" value="EXOSOME COMPLEX COMPONENT"/>
    <property type="match status" value="1"/>
</dbReference>
<keyword evidence="3" id="KW-0698">rRNA processing</keyword>
<dbReference type="Pfam" id="PF01138">
    <property type="entry name" value="RNase_PH"/>
    <property type="match status" value="1"/>
</dbReference>
<comment type="similarity">
    <text evidence="2">Belongs to the RNase PH family.</text>
</comment>
<dbReference type="GO" id="GO:0016075">
    <property type="term" value="P:rRNA catabolic process"/>
    <property type="evidence" value="ECO:0007669"/>
    <property type="project" value="TreeGrafter"/>
</dbReference>
<dbReference type="GO" id="GO:0006364">
    <property type="term" value="P:rRNA processing"/>
    <property type="evidence" value="ECO:0007669"/>
    <property type="project" value="UniProtKB-KW"/>
</dbReference>
<protein>
    <submittedName>
        <fullName evidence="8">Uncharacterized protein</fullName>
    </submittedName>
</protein>
<name>A0A0L8FWW3_OCTBM</name>
<dbReference type="STRING" id="37653.A0A0L8FWW3"/>
<reference evidence="8" key="1">
    <citation type="submission" date="2015-07" db="EMBL/GenBank/DDBJ databases">
        <title>MeaNS - Measles Nucleotide Surveillance Program.</title>
        <authorList>
            <person name="Tran T."/>
            <person name="Druce J."/>
        </authorList>
    </citation>
    <scope>NUCLEOTIDE SEQUENCE</scope>
    <source>
        <strain evidence="8">UCB-OBI-ISO-001</strain>
        <tissue evidence="8">Gonad</tissue>
    </source>
</reference>
<dbReference type="InterPro" id="IPR027408">
    <property type="entry name" value="PNPase/RNase_PH_dom_sf"/>
</dbReference>
<dbReference type="SUPFAM" id="SSF54211">
    <property type="entry name" value="Ribosomal protein S5 domain 2-like"/>
    <property type="match status" value="1"/>
</dbReference>
<dbReference type="PANTHER" id="PTHR11953:SF1">
    <property type="entry name" value="EXOSOME COMPLEX COMPONENT RRP46"/>
    <property type="match status" value="1"/>
</dbReference>
<evidence type="ECO:0000256" key="5">
    <source>
        <dbReference type="ARBA" id="ARBA00023242"/>
    </source>
</evidence>
<dbReference type="GO" id="GO:0071028">
    <property type="term" value="P:nuclear mRNA surveillance"/>
    <property type="evidence" value="ECO:0007669"/>
    <property type="project" value="TreeGrafter"/>
</dbReference>
<dbReference type="GO" id="GO:0000177">
    <property type="term" value="C:cytoplasmic exosome (RNase complex)"/>
    <property type="evidence" value="ECO:0007669"/>
    <property type="project" value="TreeGrafter"/>
</dbReference>
<evidence type="ECO:0000259" key="6">
    <source>
        <dbReference type="Pfam" id="PF01138"/>
    </source>
</evidence>
<dbReference type="OMA" id="CIINEQG"/>
<dbReference type="AlphaFoldDB" id="A0A0L8FWW3"/>
<evidence type="ECO:0000256" key="2">
    <source>
        <dbReference type="ARBA" id="ARBA00006678"/>
    </source>
</evidence>
<proteinExistence type="inferred from homology"/>
<feature type="domain" description="Exoribonuclease phosphorolytic" evidence="7">
    <location>
        <begin position="133"/>
        <end position="192"/>
    </location>
</feature>
<dbReference type="GO" id="GO:0071051">
    <property type="term" value="P:poly(A)-dependent snoRNA 3'-end processing"/>
    <property type="evidence" value="ECO:0007669"/>
    <property type="project" value="TreeGrafter"/>
</dbReference>
<organism evidence="8">
    <name type="scientific">Octopus bimaculoides</name>
    <name type="common">California two-spotted octopus</name>
    <dbReference type="NCBI Taxonomy" id="37653"/>
    <lineage>
        <taxon>Eukaryota</taxon>
        <taxon>Metazoa</taxon>
        <taxon>Spiralia</taxon>
        <taxon>Lophotrochozoa</taxon>
        <taxon>Mollusca</taxon>
        <taxon>Cephalopoda</taxon>
        <taxon>Coleoidea</taxon>
        <taxon>Octopodiformes</taxon>
        <taxon>Octopoda</taxon>
        <taxon>Incirrata</taxon>
        <taxon>Octopodidae</taxon>
        <taxon>Octopus</taxon>
    </lineage>
</organism>
<keyword evidence="4" id="KW-0271">Exosome</keyword>
<dbReference type="GO" id="GO:0034475">
    <property type="term" value="P:U4 snRNA 3'-end processing"/>
    <property type="evidence" value="ECO:0007669"/>
    <property type="project" value="TreeGrafter"/>
</dbReference>
<evidence type="ECO:0000256" key="1">
    <source>
        <dbReference type="ARBA" id="ARBA00004123"/>
    </source>
</evidence>
<keyword evidence="5" id="KW-0539">Nucleus</keyword>
<evidence type="ECO:0000259" key="7">
    <source>
        <dbReference type="Pfam" id="PF03725"/>
    </source>
</evidence>
<dbReference type="GO" id="GO:0000176">
    <property type="term" value="C:nuclear exosome (RNase complex)"/>
    <property type="evidence" value="ECO:0007669"/>
    <property type="project" value="TreeGrafter"/>
</dbReference>
<evidence type="ECO:0000256" key="3">
    <source>
        <dbReference type="ARBA" id="ARBA00022552"/>
    </source>
</evidence>
<sequence length="217" mass="23652">MNGEIKKQQLRKMSCELSLLSRPDGSASLSCGDTSMMASVYGPAEVKIVKEQINQATVEIVYKPKSGMANCAEKLKENLICSTCETAILACLHPRSSISITIQELQNSGSLLACAINVVCLSLLDASINMNFMMAAVSCVFTENDQLILDPTIKEESSAPISMMFVFDSVSKSILAIHTSGLFDKTKFNSALVACRAASDEIFTFYREIMQKNFSKS</sequence>